<dbReference type="SUPFAM" id="SSF46894">
    <property type="entry name" value="C-terminal effector domain of the bipartite response regulators"/>
    <property type="match status" value="1"/>
</dbReference>
<dbReference type="PROSITE" id="PS50043">
    <property type="entry name" value="HTH_LUXR_2"/>
    <property type="match status" value="1"/>
</dbReference>
<dbReference type="InterPro" id="IPR036388">
    <property type="entry name" value="WH-like_DNA-bd_sf"/>
</dbReference>
<evidence type="ECO:0000313" key="6">
    <source>
        <dbReference type="Proteomes" id="UP000760480"/>
    </source>
</evidence>
<dbReference type="InterPro" id="IPR039420">
    <property type="entry name" value="WalR-like"/>
</dbReference>
<dbReference type="PANTHER" id="PTHR43214:SF41">
    <property type="entry name" value="NITRATE_NITRITE RESPONSE REGULATOR PROTEIN NARP"/>
    <property type="match status" value="1"/>
</dbReference>
<name>A0ABX1TLL4_9GAMM</name>
<feature type="domain" description="HTH luxR-type" evidence="4">
    <location>
        <begin position="197"/>
        <end position="262"/>
    </location>
</feature>
<keyword evidence="2" id="KW-0238">DNA-binding</keyword>
<dbReference type="Gene3D" id="1.25.40.10">
    <property type="entry name" value="Tetratricopeptide repeat domain"/>
    <property type="match status" value="1"/>
</dbReference>
<accession>A0ABX1TLL4</accession>
<keyword evidence="6" id="KW-1185">Reference proteome</keyword>
<dbReference type="Pfam" id="PF00196">
    <property type="entry name" value="GerE"/>
    <property type="match status" value="1"/>
</dbReference>
<sequence length="264" mass="28883">MVYYTLMGQRSLAKLQHVSGEREAAWDTLTAARRLAEKSENPRRWRLIDAAAAELQLREGNVAAAARTLEKAAISAESHSEFERLVYARLLLAQGQPRTAERVLNGLETAAVKEERNGSLITVYVLQALCKRAAGNRAAALDRLGQALSLATSPGYRRVFLDEGPAVAALLPQLRHVAPAFVIELLQAFPHEAAPAPEGLAGPVSKTQFEILRLLDFGLTNQEIADKLGISIGTAKWHLHQIFGKLQARNRTEAVTKAREQGLL</sequence>
<organism evidence="5 6">
    <name type="scientific">Candidatus Competibacter phosphatis</name>
    <dbReference type="NCBI Taxonomy" id="221280"/>
    <lineage>
        <taxon>Bacteria</taxon>
        <taxon>Pseudomonadati</taxon>
        <taxon>Pseudomonadota</taxon>
        <taxon>Gammaproteobacteria</taxon>
        <taxon>Candidatus Competibacteraceae</taxon>
        <taxon>Candidatus Competibacter</taxon>
    </lineage>
</organism>
<dbReference type="InterPro" id="IPR011990">
    <property type="entry name" value="TPR-like_helical_dom_sf"/>
</dbReference>
<evidence type="ECO:0000256" key="2">
    <source>
        <dbReference type="ARBA" id="ARBA00023125"/>
    </source>
</evidence>
<dbReference type="SMART" id="SM00421">
    <property type="entry name" value="HTH_LUXR"/>
    <property type="match status" value="1"/>
</dbReference>
<keyword evidence="1" id="KW-0805">Transcription regulation</keyword>
<dbReference type="CDD" id="cd06170">
    <property type="entry name" value="LuxR_C_like"/>
    <property type="match status" value="1"/>
</dbReference>
<dbReference type="InterPro" id="IPR000792">
    <property type="entry name" value="Tscrpt_reg_LuxR_C"/>
</dbReference>
<dbReference type="EMBL" id="SPMZ01000028">
    <property type="protein sequence ID" value="NMQ19591.1"/>
    <property type="molecule type" value="Genomic_DNA"/>
</dbReference>
<dbReference type="InterPro" id="IPR041617">
    <property type="entry name" value="TPR_MalT"/>
</dbReference>
<proteinExistence type="predicted"/>
<dbReference type="Gene3D" id="1.10.10.10">
    <property type="entry name" value="Winged helix-like DNA-binding domain superfamily/Winged helix DNA-binding domain"/>
    <property type="match status" value="1"/>
</dbReference>
<evidence type="ECO:0000256" key="1">
    <source>
        <dbReference type="ARBA" id="ARBA00023015"/>
    </source>
</evidence>
<evidence type="ECO:0000313" key="5">
    <source>
        <dbReference type="EMBL" id="NMQ19591.1"/>
    </source>
</evidence>
<reference evidence="5 6" key="1">
    <citation type="submission" date="2019-03" db="EMBL/GenBank/DDBJ databases">
        <title>Metabolic reconstructions from genomes of highly enriched 'Candidatus Accumulibacter' and 'Candidatus Competibacter' bioreactor populations.</title>
        <authorList>
            <person name="Annavajhala M.K."/>
            <person name="Welles L."/>
            <person name="Abbas B."/>
            <person name="Sorokin D."/>
            <person name="Park H."/>
            <person name="Van Loosdrecht M."/>
            <person name="Chandran K."/>
        </authorList>
    </citation>
    <scope>NUCLEOTIDE SEQUENCE [LARGE SCALE GENOMIC DNA]</scope>
    <source>
        <strain evidence="5 6">SBR_G</strain>
    </source>
</reference>
<dbReference type="PRINTS" id="PR00038">
    <property type="entry name" value="HTHLUXR"/>
</dbReference>
<dbReference type="Proteomes" id="UP000760480">
    <property type="component" value="Unassembled WGS sequence"/>
</dbReference>
<keyword evidence="3" id="KW-0804">Transcription</keyword>
<dbReference type="InterPro" id="IPR016032">
    <property type="entry name" value="Sig_transdc_resp-reg_C-effctor"/>
</dbReference>
<dbReference type="PANTHER" id="PTHR43214">
    <property type="entry name" value="TWO-COMPONENT RESPONSE REGULATOR"/>
    <property type="match status" value="1"/>
</dbReference>
<dbReference type="Pfam" id="PF17874">
    <property type="entry name" value="TPR_MalT"/>
    <property type="match status" value="1"/>
</dbReference>
<gene>
    <name evidence="5" type="ORF">E4P82_10525</name>
</gene>
<evidence type="ECO:0000259" key="4">
    <source>
        <dbReference type="PROSITE" id="PS50043"/>
    </source>
</evidence>
<protein>
    <submittedName>
        <fullName evidence="5">Winged helix-turn-helix transcriptional regulator</fullName>
    </submittedName>
</protein>
<evidence type="ECO:0000256" key="3">
    <source>
        <dbReference type="ARBA" id="ARBA00023163"/>
    </source>
</evidence>
<dbReference type="SUPFAM" id="SSF48452">
    <property type="entry name" value="TPR-like"/>
    <property type="match status" value="1"/>
</dbReference>
<comment type="caution">
    <text evidence="5">The sequence shown here is derived from an EMBL/GenBank/DDBJ whole genome shotgun (WGS) entry which is preliminary data.</text>
</comment>